<keyword evidence="3" id="KW-1185">Reference proteome</keyword>
<dbReference type="EMBL" id="ML995502">
    <property type="protein sequence ID" value="KAF2137560.1"/>
    <property type="molecule type" value="Genomic_DNA"/>
</dbReference>
<dbReference type="RefSeq" id="XP_033394360.1">
    <property type="nucleotide sequence ID" value="XM_033540978.1"/>
</dbReference>
<proteinExistence type="predicted"/>
<dbReference type="GeneID" id="54298474"/>
<gene>
    <name evidence="2" type="ORF">K452DRAFT_290299</name>
    <name evidence="1" type="ORF">K452DRAFT_291613</name>
</gene>
<reference evidence="1" key="1">
    <citation type="journal article" date="2020" name="Stud. Mycol.">
        <title>101 Dothideomycetes genomes: a test case for predicting lifestyles and emergence of pathogens.</title>
        <authorList>
            <person name="Haridas S."/>
            <person name="Albert R."/>
            <person name="Binder M."/>
            <person name="Bloem J."/>
            <person name="Labutti K."/>
            <person name="Salamov A."/>
            <person name="Andreopoulos B."/>
            <person name="Baker S."/>
            <person name="Barry K."/>
            <person name="Bills G."/>
            <person name="Bluhm B."/>
            <person name="Cannon C."/>
            <person name="Castanera R."/>
            <person name="Culley D."/>
            <person name="Daum C."/>
            <person name="Ezra D."/>
            <person name="Gonzalez J."/>
            <person name="Henrissat B."/>
            <person name="Kuo A."/>
            <person name="Liang C."/>
            <person name="Lipzen A."/>
            <person name="Lutzoni F."/>
            <person name="Magnuson J."/>
            <person name="Mondo S."/>
            <person name="Nolan M."/>
            <person name="Ohm R."/>
            <person name="Pangilinan J."/>
            <person name="Park H.-J."/>
            <person name="Ramirez L."/>
            <person name="Alfaro M."/>
            <person name="Sun H."/>
            <person name="Tritt A."/>
            <person name="Yoshinaga Y."/>
            <person name="Zwiers L.-H."/>
            <person name="Turgeon B."/>
            <person name="Goodwin S."/>
            <person name="Spatafora J."/>
            <person name="Crous P."/>
            <person name="Grigoriev I."/>
        </authorList>
    </citation>
    <scope>NUCLEOTIDE SEQUENCE</scope>
    <source>
        <strain evidence="1">CBS 121167</strain>
    </source>
</reference>
<name>A0A6A6B0K6_9PEZI</name>
<evidence type="ECO:0000313" key="2">
    <source>
        <dbReference type="EMBL" id="KAF2138647.1"/>
    </source>
</evidence>
<dbReference type="EMBL" id="ML995495">
    <property type="protein sequence ID" value="KAF2138647.1"/>
    <property type="molecule type" value="Genomic_DNA"/>
</dbReference>
<organism evidence="1 3">
    <name type="scientific">Aplosporella prunicola CBS 121167</name>
    <dbReference type="NCBI Taxonomy" id="1176127"/>
    <lineage>
        <taxon>Eukaryota</taxon>
        <taxon>Fungi</taxon>
        <taxon>Dikarya</taxon>
        <taxon>Ascomycota</taxon>
        <taxon>Pezizomycotina</taxon>
        <taxon>Dothideomycetes</taxon>
        <taxon>Dothideomycetes incertae sedis</taxon>
        <taxon>Botryosphaeriales</taxon>
        <taxon>Aplosporellaceae</taxon>
        <taxon>Aplosporella</taxon>
    </lineage>
</organism>
<dbReference type="AlphaFoldDB" id="A0A6A6B0K6"/>
<sequence>MSCDYGVSPKRNPFQSFRGNFQMCFRKMGCINLICLVLLKVSAGKVVTVSAV</sequence>
<protein>
    <submittedName>
        <fullName evidence="1">Uncharacterized protein</fullName>
    </submittedName>
</protein>
<accession>A0A6A6B0K6</accession>
<dbReference type="Proteomes" id="UP000799438">
    <property type="component" value="Unassembled WGS sequence"/>
</dbReference>
<evidence type="ECO:0000313" key="1">
    <source>
        <dbReference type="EMBL" id="KAF2137560.1"/>
    </source>
</evidence>
<evidence type="ECO:0000313" key="3">
    <source>
        <dbReference type="Proteomes" id="UP000799438"/>
    </source>
</evidence>